<gene>
    <name evidence="2" type="ORF">QE152_g30603</name>
</gene>
<accession>A0AAW1JDF0</accession>
<comment type="caution">
    <text evidence="2">The sequence shown here is derived from an EMBL/GenBank/DDBJ whole genome shotgun (WGS) entry which is preliminary data.</text>
</comment>
<organism evidence="2 3">
    <name type="scientific">Popillia japonica</name>
    <name type="common">Japanese beetle</name>
    <dbReference type="NCBI Taxonomy" id="7064"/>
    <lineage>
        <taxon>Eukaryota</taxon>
        <taxon>Metazoa</taxon>
        <taxon>Ecdysozoa</taxon>
        <taxon>Arthropoda</taxon>
        <taxon>Hexapoda</taxon>
        <taxon>Insecta</taxon>
        <taxon>Pterygota</taxon>
        <taxon>Neoptera</taxon>
        <taxon>Endopterygota</taxon>
        <taxon>Coleoptera</taxon>
        <taxon>Polyphaga</taxon>
        <taxon>Scarabaeiformia</taxon>
        <taxon>Scarabaeidae</taxon>
        <taxon>Rutelinae</taxon>
        <taxon>Popillia</taxon>
    </lineage>
</organism>
<evidence type="ECO:0000256" key="1">
    <source>
        <dbReference type="SAM" id="MobiDB-lite"/>
    </source>
</evidence>
<proteinExistence type="predicted"/>
<dbReference type="AlphaFoldDB" id="A0AAW1JDF0"/>
<evidence type="ECO:0000313" key="3">
    <source>
        <dbReference type="Proteomes" id="UP001458880"/>
    </source>
</evidence>
<dbReference type="EMBL" id="JASPKY010000413">
    <property type="protein sequence ID" value="KAK9701464.1"/>
    <property type="molecule type" value="Genomic_DNA"/>
</dbReference>
<sequence length="99" mass="11031">MDSKNLLDVVDAIRIRYPNINPYAQNPKDSAQSIPVEVSDPESETSSDTYHPNLPHPVGSPLKFLILNLKHHLILTIRTYPIRSTTTPSNVSPTQIVDS</sequence>
<feature type="compositionally biased region" description="Polar residues" evidence="1">
    <location>
        <begin position="22"/>
        <end position="33"/>
    </location>
</feature>
<reference evidence="2 3" key="1">
    <citation type="journal article" date="2024" name="BMC Genomics">
        <title>De novo assembly and annotation of Popillia japonica's genome with initial clues to its potential as an invasive pest.</title>
        <authorList>
            <person name="Cucini C."/>
            <person name="Boschi S."/>
            <person name="Funari R."/>
            <person name="Cardaioli E."/>
            <person name="Iannotti N."/>
            <person name="Marturano G."/>
            <person name="Paoli F."/>
            <person name="Bruttini M."/>
            <person name="Carapelli A."/>
            <person name="Frati F."/>
            <person name="Nardi F."/>
        </authorList>
    </citation>
    <scope>NUCLEOTIDE SEQUENCE [LARGE SCALE GENOMIC DNA]</scope>
    <source>
        <strain evidence="2">DMR45628</strain>
    </source>
</reference>
<dbReference type="Proteomes" id="UP001458880">
    <property type="component" value="Unassembled WGS sequence"/>
</dbReference>
<name>A0AAW1JDF0_POPJA</name>
<protein>
    <submittedName>
        <fullName evidence="2">FERM N-terminal domain</fullName>
    </submittedName>
</protein>
<keyword evidence="3" id="KW-1185">Reference proteome</keyword>
<evidence type="ECO:0000313" key="2">
    <source>
        <dbReference type="EMBL" id="KAK9701464.1"/>
    </source>
</evidence>
<feature type="region of interest" description="Disordered" evidence="1">
    <location>
        <begin position="21"/>
        <end position="54"/>
    </location>
</feature>